<dbReference type="GO" id="GO:0031982">
    <property type="term" value="C:vesicle"/>
    <property type="evidence" value="ECO:0007669"/>
    <property type="project" value="TreeGrafter"/>
</dbReference>
<proteinExistence type="inferred from homology"/>
<dbReference type="PANTHER" id="PTHR46186">
    <property type="entry name" value="CYSTATIN"/>
    <property type="match status" value="1"/>
</dbReference>
<sequence length="139" mass="15700">MALLRWLLVCSIILLSCICKQALLDIPIGGRRDASPNDPGVHQALQFAMNEYNRGSNDAFSSRVSEVVRVRTQIVSGLKYYLNVKIGRTVCRKERKEVTDLENCAFHEQPKLAKTMTCNFVVYSIPWMNSISLTSNECT</sequence>
<evidence type="ECO:0000313" key="7">
    <source>
        <dbReference type="Ensembl" id="ENSAMEP00000042985.1"/>
    </source>
</evidence>
<evidence type="ECO:0000256" key="1">
    <source>
        <dbReference type="ARBA" id="ARBA00009403"/>
    </source>
</evidence>
<dbReference type="PROSITE" id="PS00287">
    <property type="entry name" value="CYSTATIN"/>
    <property type="match status" value="1"/>
</dbReference>
<feature type="domain" description="Cystatin" evidence="6">
    <location>
        <begin position="26"/>
        <end position="139"/>
    </location>
</feature>
<dbReference type="InterPro" id="IPR018073">
    <property type="entry name" value="Prot_inh_cystat_CS"/>
</dbReference>
<dbReference type="GO" id="GO:0005737">
    <property type="term" value="C:cytoplasm"/>
    <property type="evidence" value="ECO:0007669"/>
    <property type="project" value="TreeGrafter"/>
</dbReference>
<keyword evidence="2" id="KW-0646">Protease inhibitor</keyword>
<dbReference type="GO" id="GO:0005615">
    <property type="term" value="C:extracellular space"/>
    <property type="evidence" value="ECO:0007669"/>
    <property type="project" value="TreeGrafter"/>
</dbReference>
<dbReference type="Pfam" id="PF00031">
    <property type="entry name" value="Cystatin"/>
    <property type="match status" value="1"/>
</dbReference>
<keyword evidence="3" id="KW-0789">Thiol protease inhibitor</keyword>
<feature type="chain" id="PRO_5031261043" description="Cystatin domain-containing protein" evidence="5">
    <location>
        <begin position="23"/>
        <end position="139"/>
    </location>
</feature>
<dbReference type="InterPro" id="IPR000010">
    <property type="entry name" value="Cystatin_dom"/>
</dbReference>
<dbReference type="SUPFAM" id="SSF54403">
    <property type="entry name" value="Cystatin/monellin"/>
    <property type="match status" value="1"/>
</dbReference>
<evidence type="ECO:0000313" key="8">
    <source>
        <dbReference type="Proteomes" id="UP000008912"/>
    </source>
</evidence>
<dbReference type="PROSITE" id="PS51257">
    <property type="entry name" value="PROKAR_LIPOPROTEIN"/>
    <property type="match status" value="1"/>
</dbReference>
<accession>A0A7N5KPT0</accession>
<reference evidence="7" key="2">
    <citation type="submission" date="2025-08" db="UniProtKB">
        <authorList>
            <consortium name="Ensembl"/>
        </authorList>
    </citation>
    <scope>IDENTIFICATION</scope>
</reference>
<dbReference type="AlphaFoldDB" id="A0A7N5KPT0"/>
<dbReference type="Gene3D" id="3.10.450.10">
    <property type="match status" value="1"/>
</dbReference>
<evidence type="ECO:0000256" key="4">
    <source>
        <dbReference type="ARBA" id="ARBA00023157"/>
    </source>
</evidence>
<dbReference type="CDD" id="cd00042">
    <property type="entry name" value="CY"/>
    <property type="match status" value="1"/>
</dbReference>
<dbReference type="InParanoid" id="A0A7N5KPT0"/>
<evidence type="ECO:0000256" key="2">
    <source>
        <dbReference type="ARBA" id="ARBA00022690"/>
    </source>
</evidence>
<dbReference type="Proteomes" id="UP000008912">
    <property type="component" value="Unassembled WGS sequence"/>
</dbReference>
<dbReference type="GO" id="GO:0004869">
    <property type="term" value="F:cysteine-type endopeptidase inhibitor activity"/>
    <property type="evidence" value="ECO:0007669"/>
    <property type="project" value="UniProtKB-KW"/>
</dbReference>
<dbReference type="SMART" id="SM00043">
    <property type="entry name" value="CY"/>
    <property type="match status" value="1"/>
</dbReference>
<organism evidence="7 8">
    <name type="scientific">Ailuropoda melanoleuca</name>
    <name type="common">Giant panda</name>
    <dbReference type="NCBI Taxonomy" id="9646"/>
    <lineage>
        <taxon>Eukaryota</taxon>
        <taxon>Metazoa</taxon>
        <taxon>Chordata</taxon>
        <taxon>Craniata</taxon>
        <taxon>Vertebrata</taxon>
        <taxon>Euteleostomi</taxon>
        <taxon>Mammalia</taxon>
        <taxon>Eutheria</taxon>
        <taxon>Laurasiatheria</taxon>
        <taxon>Carnivora</taxon>
        <taxon>Caniformia</taxon>
        <taxon>Ursidae</taxon>
        <taxon>Ailuropoda</taxon>
    </lineage>
</organism>
<dbReference type="GeneTree" id="ENSGT00940000154755"/>
<keyword evidence="4" id="KW-1015">Disulfide bond</keyword>
<protein>
    <recommendedName>
        <fullName evidence="6">Cystatin domain-containing protein</fullName>
    </recommendedName>
</protein>
<evidence type="ECO:0000256" key="5">
    <source>
        <dbReference type="SAM" id="SignalP"/>
    </source>
</evidence>
<evidence type="ECO:0000256" key="3">
    <source>
        <dbReference type="ARBA" id="ARBA00022704"/>
    </source>
</evidence>
<dbReference type="InterPro" id="IPR046350">
    <property type="entry name" value="Cystatin_sf"/>
</dbReference>
<evidence type="ECO:0000259" key="6">
    <source>
        <dbReference type="SMART" id="SM00043"/>
    </source>
</evidence>
<dbReference type="Ensembl" id="ENSAMET00000026239.1">
    <property type="protein sequence ID" value="ENSAMEP00000042985.1"/>
    <property type="gene ID" value="ENSAMEG00000028806.1"/>
</dbReference>
<dbReference type="FunFam" id="3.10.450.10:FF:000004">
    <property type="entry name" value="Cystatin C"/>
    <property type="match status" value="1"/>
</dbReference>
<reference evidence="7" key="3">
    <citation type="submission" date="2025-09" db="UniProtKB">
        <authorList>
            <consortium name="Ensembl"/>
        </authorList>
    </citation>
    <scope>IDENTIFICATION</scope>
</reference>
<name>A0A7N5KPT0_AILME</name>
<keyword evidence="8" id="KW-1185">Reference proteome</keyword>
<comment type="similarity">
    <text evidence="1">Belongs to the cystatin family.</text>
</comment>
<reference evidence="7 8" key="1">
    <citation type="journal article" date="2010" name="Nature">
        <title>The sequence and de novo assembly of the giant panda genome.</title>
        <authorList>
            <person name="Li R."/>
            <person name="Fan W."/>
            <person name="Tian G."/>
            <person name="Zhu H."/>
            <person name="He L."/>
            <person name="Cai J."/>
            <person name="Huang Q."/>
            <person name="Cai Q."/>
            <person name="Li B."/>
            <person name="Bai Y."/>
            <person name="Zhang Z."/>
            <person name="Zhang Y."/>
            <person name="Wang W."/>
            <person name="Li J."/>
            <person name="Wei F."/>
            <person name="Li H."/>
            <person name="Jian M."/>
            <person name="Li J."/>
            <person name="Zhang Z."/>
            <person name="Nielsen R."/>
            <person name="Li D."/>
            <person name="Gu W."/>
            <person name="Yang Z."/>
            <person name="Xuan Z."/>
            <person name="Ryder O.A."/>
            <person name="Leung F.C."/>
            <person name="Zhou Y."/>
            <person name="Cao J."/>
            <person name="Sun X."/>
            <person name="Fu Y."/>
            <person name="Fang X."/>
            <person name="Guo X."/>
            <person name="Wang B."/>
            <person name="Hou R."/>
            <person name="Shen F."/>
            <person name="Mu B."/>
            <person name="Ni P."/>
            <person name="Lin R."/>
            <person name="Qian W."/>
            <person name="Wang G."/>
            <person name="Yu C."/>
            <person name="Nie W."/>
            <person name="Wang J."/>
            <person name="Wu Z."/>
            <person name="Liang H."/>
            <person name="Min J."/>
            <person name="Wu Q."/>
            <person name="Cheng S."/>
            <person name="Ruan J."/>
            <person name="Wang M."/>
            <person name="Shi Z."/>
            <person name="Wen M."/>
            <person name="Liu B."/>
            <person name="Ren X."/>
            <person name="Zheng H."/>
            <person name="Dong D."/>
            <person name="Cook K."/>
            <person name="Shan G."/>
            <person name="Zhang H."/>
            <person name="Kosiol C."/>
            <person name="Xie X."/>
            <person name="Lu Z."/>
            <person name="Zheng H."/>
            <person name="Li Y."/>
            <person name="Steiner C.C."/>
            <person name="Lam T.T."/>
            <person name="Lin S."/>
            <person name="Zhang Q."/>
            <person name="Li G."/>
            <person name="Tian J."/>
            <person name="Gong T."/>
            <person name="Liu H."/>
            <person name="Zhang D."/>
            <person name="Fang L."/>
            <person name="Ye C."/>
            <person name="Zhang J."/>
            <person name="Hu W."/>
            <person name="Xu A."/>
            <person name="Ren Y."/>
            <person name="Zhang G."/>
            <person name="Bruford M.W."/>
            <person name="Li Q."/>
            <person name="Ma L."/>
            <person name="Guo Y."/>
            <person name="An N."/>
            <person name="Hu Y."/>
            <person name="Zheng Y."/>
            <person name="Shi Y."/>
            <person name="Li Z."/>
            <person name="Liu Q."/>
            <person name="Chen Y."/>
            <person name="Zhao J."/>
            <person name="Qu N."/>
            <person name="Zhao S."/>
            <person name="Tian F."/>
            <person name="Wang X."/>
            <person name="Wang H."/>
            <person name="Xu L."/>
            <person name="Liu X."/>
            <person name="Vinar T."/>
            <person name="Wang Y."/>
            <person name="Lam T.W."/>
            <person name="Yiu S.M."/>
            <person name="Liu S."/>
            <person name="Zhang H."/>
            <person name="Li D."/>
            <person name="Huang Y."/>
            <person name="Wang X."/>
            <person name="Yang G."/>
            <person name="Jiang Z."/>
            <person name="Wang J."/>
            <person name="Qin N."/>
            <person name="Li L."/>
            <person name="Li J."/>
            <person name="Bolund L."/>
            <person name="Kristiansen K."/>
            <person name="Wong G.K."/>
            <person name="Olson M."/>
            <person name="Zhang X."/>
            <person name="Li S."/>
            <person name="Yang H."/>
            <person name="Wang J."/>
            <person name="Wang J."/>
        </authorList>
    </citation>
    <scope>NUCLEOTIDE SEQUENCE [LARGE SCALE GENOMIC DNA]</scope>
</reference>
<keyword evidence="5" id="KW-0732">Signal</keyword>
<dbReference type="PANTHER" id="PTHR46186:SF2">
    <property type="entry name" value="CYSTATIN"/>
    <property type="match status" value="1"/>
</dbReference>
<feature type="signal peptide" evidence="5">
    <location>
        <begin position="1"/>
        <end position="22"/>
    </location>
</feature>